<organism evidence="2 3">
    <name type="scientific">Pan troglodytes</name>
    <name type="common">Chimpanzee</name>
    <dbReference type="NCBI Taxonomy" id="9598"/>
    <lineage>
        <taxon>Eukaryota</taxon>
        <taxon>Metazoa</taxon>
        <taxon>Chordata</taxon>
        <taxon>Craniata</taxon>
        <taxon>Vertebrata</taxon>
        <taxon>Euteleostomi</taxon>
        <taxon>Mammalia</taxon>
        <taxon>Eutheria</taxon>
        <taxon>Euarchontoglires</taxon>
        <taxon>Primates</taxon>
        <taxon>Haplorrhini</taxon>
        <taxon>Catarrhini</taxon>
        <taxon>Hominidae</taxon>
        <taxon>Pan</taxon>
    </lineage>
</organism>
<feature type="signal peptide" evidence="1">
    <location>
        <begin position="1"/>
        <end position="27"/>
    </location>
</feature>
<evidence type="ECO:0000313" key="3">
    <source>
        <dbReference type="Proteomes" id="UP000236370"/>
    </source>
</evidence>
<evidence type="ECO:0000313" key="2">
    <source>
        <dbReference type="EMBL" id="PNI20903.1"/>
    </source>
</evidence>
<evidence type="ECO:0008006" key="4">
    <source>
        <dbReference type="Google" id="ProtNLM"/>
    </source>
</evidence>
<evidence type="ECO:0000256" key="1">
    <source>
        <dbReference type="SAM" id="SignalP"/>
    </source>
</evidence>
<feature type="chain" id="PRO_5014350051" description="Secreted protein" evidence="1">
    <location>
        <begin position="28"/>
        <end position="141"/>
    </location>
</feature>
<accession>A0A2J8JDQ4</accession>
<dbReference type="EMBL" id="NBAG03000467">
    <property type="protein sequence ID" value="PNI20903.1"/>
    <property type="molecule type" value="Genomic_DNA"/>
</dbReference>
<sequence>MMWKFLRNAWTWKASSLFLCFSRKKDAAVGFVQRILQMSLAVLRLSVCKIPATVNTLRNQTPLSIFRHLRCQLRCATSFWIFLCPSAKGSSLDPRVFHCGINSQGVNNVCCCLERPWLPLVGRGRWVRKRRESTREKELTK</sequence>
<name>A0A2J8JDQ4_PANTR</name>
<dbReference type="Proteomes" id="UP000236370">
    <property type="component" value="Unassembled WGS sequence"/>
</dbReference>
<protein>
    <recommendedName>
        <fullName evidence="4">Secreted protein</fullName>
    </recommendedName>
</protein>
<proteinExistence type="predicted"/>
<gene>
    <name evidence="2" type="ORF">CK820_G0048269</name>
</gene>
<keyword evidence="1" id="KW-0732">Signal</keyword>
<reference evidence="2 3" key="1">
    <citation type="submission" date="2017-12" db="EMBL/GenBank/DDBJ databases">
        <title>High-resolution comparative analysis of great ape genomes.</title>
        <authorList>
            <person name="Pollen A."/>
            <person name="Hastie A."/>
            <person name="Hormozdiari F."/>
            <person name="Dougherty M."/>
            <person name="Liu R."/>
            <person name="Chaisson M."/>
            <person name="Hoppe E."/>
            <person name="Hill C."/>
            <person name="Pang A."/>
            <person name="Hillier L."/>
            <person name="Baker C."/>
            <person name="Armstrong J."/>
            <person name="Shendure J."/>
            <person name="Paten B."/>
            <person name="Wilson R."/>
            <person name="Chao H."/>
            <person name="Schneider V."/>
            <person name="Ventura M."/>
            <person name="Kronenberg Z."/>
            <person name="Murali S."/>
            <person name="Gordon D."/>
            <person name="Cantsilieris S."/>
            <person name="Munson K."/>
            <person name="Nelson B."/>
            <person name="Raja A."/>
            <person name="Underwood J."/>
            <person name="Diekhans M."/>
            <person name="Fiddes I."/>
            <person name="Haussler D."/>
            <person name="Eichler E."/>
        </authorList>
    </citation>
    <scope>NUCLEOTIDE SEQUENCE [LARGE SCALE GENOMIC DNA]</scope>
    <source>
        <strain evidence="2">Yerkes chimp pedigree #C0471</strain>
    </source>
</reference>
<comment type="caution">
    <text evidence="2">The sequence shown here is derived from an EMBL/GenBank/DDBJ whole genome shotgun (WGS) entry which is preliminary data.</text>
</comment>
<dbReference type="AlphaFoldDB" id="A0A2J8JDQ4"/>